<dbReference type="InterPro" id="IPR026593">
    <property type="entry name" value="SecY"/>
</dbReference>
<evidence type="ECO:0000256" key="9">
    <source>
        <dbReference type="ARBA" id="ARBA00039733"/>
    </source>
</evidence>
<evidence type="ECO:0000256" key="1">
    <source>
        <dbReference type="ARBA" id="ARBA00004141"/>
    </source>
</evidence>
<comment type="similarity">
    <text evidence="2 10 11">Belongs to the SecY/SEC61-alpha family.</text>
</comment>
<dbReference type="InterPro" id="IPR030659">
    <property type="entry name" value="SecY_CS"/>
</dbReference>
<evidence type="ECO:0000256" key="4">
    <source>
        <dbReference type="ARBA" id="ARBA00022692"/>
    </source>
</evidence>
<keyword evidence="4 10" id="KW-0812">Transmembrane</keyword>
<evidence type="ECO:0000256" key="3">
    <source>
        <dbReference type="ARBA" id="ARBA00022448"/>
    </source>
</evidence>
<dbReference type="EMBL" id="PNIN01000020">
    <property type="protein sequence ID" value="PMP72590.1"/>
    <property type="molecule type" value="Genomic_DNA"/>
</dbReference>
<evidence type="ECO:0000256" key="2">
    <source>
        <dbReference type="ARBA" id="ARBA00005751"/>
    </source>
</evidence>
<proteinExistence type="inferred from homology"/>
<dbReference type="Gene3D" id="1.10.3370.10">
    <property type="entry name" value="SecY subunit domain"/>
    <property type="match status" value="1"/>
</dbReference>
<keyword evidence="8 10" id="KW-0472">Membrane</keyword>
<evidence type="ECO:0000313" key="13">
    <source>
        <dbReference type="Proteomes" id="UP000242881"/>
    </source>
</evidence>
<feature type="transmembrane region" description="Helical" evidence="10">
    <location>
        <begin position="270"/>
        <end position="288"/>
    </location>
</feature>
<sequence length="438" mass="47644">MFKKLEDIFSVPELRKRILFTLFLLIVYRIGTHIPTPGINSTALTEFFARQSGNILGFFDMFTGGALSRLTVCGLGVMPYISASIIMELLAVVSPYLAELKKQGSEGRAKITKYTRYGTVLISMIQGTGIAIGLEGMTSPTGASVVIYPGWGFRIITALTLTAGTIFLMWLGEKITEKGIGNGMSMIIFAGIVAAIPNAVTNTLRLLQTGELQILTLVGILVIIVAVTAGIVFVEAASRRIPIQYIKRGAVGIRGNVATSYLPLKLNTSGVIPIIFAASIISFPSTLASFSGSELIKRVGFYLSPSHFLYYLLYALLIVFFCYFYTSIIFNPTDIAENIQRSGGVIPGKRPGSNTAEFIDYTLSRLTFAGAIYLTIVAIMPQVILKFFNVPFYFGGTSVLIVIGVSMDVVNKIESHLITHNYDGFLSKGRIKPRGAAW</sequence>
<dbReference type="RefSeq" id="WP_424606258.1">
    <property type="nucleotide sequence ID" value="NZ_JBNAVA010000014.1"/>
</dbReference>
<gene>
    <name evidence="10" type="primary">secY</name>
    <name evidence="12" type="ORF">C0187_01340</name>
</gene>
<dbReference type="HAMAP" id="MF_01465">
    <property type="entry name" value="SecY"/>
    <property type="match status" value="1"/>
</dbReference>
<evidence type="ECO:0000256" key="6">
    <source>
        <dbReference type="ARBA" id="ARBA00022989"/>
    </source>
</evidence>
<dbReference type="PRINTS" id="PR00303">
    <property type="entry name" value="SECYTRNLCASE"/>
</dbReference>
<comment type="subcellular location">
    <subcellularLocation>
        <location evidence="10">Cell membrane</location>
        <topology evidence="10">Multi-pass membrane protein</topology>
    </subcellularLocation>
    <subcellularLocation>
        <location evidence="1">Membrane</location>
        <topology evidence="1">Multi-pass membrane protein</topology>
    </subcellularLocation>
</comment>
<feature type="transmembrane region" description="Helical" evidence="10">
    <location>
        <begin position="77"/>
        <end position="98"/>
    </location>
</feature>
<evidence type="ECO:0000256" key="7">
    <source>
        <dbReference type="ARBA" id="ARBA00023010"/>
    </source>
</evidence>
<comment type="function">
    <text evidence="10">The central subunit of the protein translocation channel SecYEG. Consists of two halves formed by TMs 1-5 and 6-10. These two domains form a lateral gate at the front which open onto the bilayer between TMs 2 and 7, and are clamped together by SecE at the back. The channel is closed by both a pore ring composed of hydrophobic SecY resides and a short helix (helix 2A) on the extracellular side of the membrane which forms a plug. The plug probably moves laterally to allow the channel to open. The ring and the pore may move independently.</text>
</comment>
<dbReference type="PROSITE" id="PS00755">
    <property type="entry name" value="SECY_1"/>
    <property type="match status" value="1"/>
</dbReference>
<dbReference type="SUPFAM" id="SSF103491">
    <property type="entry name" value="Preprotein translocase SecY subunit"/>
    <property type="match status" value="1"/>
</dbReference>
<dbReference type="Pfam" id="PF00344">
    <property type="entry name" value="SecY"/>
    <property type="match status" value="1"/>
</dbReference>
<reference evidence="12 13" key="1">
    <citation type="submission" date="2018-01" db="EMBL/GenBank/DDBJ databases">
        <title>Metagenomic assembled genomes from two thermal pools in the Uzon Caldera, Kamchatka, Russia.</title>
        <authorList>
            <person name="Wilkins L."/>
            <person name="Ettinger C."/>
        </authorList>
    </citation>
    <scope>NUCLEOTIDE SEQUENCE [LARGE SCALE GENOMIC DNA]</scope>
    <source>
        <strain evidence="12">ZAV-05</strain>
    </source>
</reference>
<keyword evidence="7 10" id="KW-0811">Translocation</keyword>
<name>A0A2J6WQF2_9BACT</name>
<keyword evidence="5 10" id="KW-0653">Protein transport</keyword>
<evidence type="ECO:0000256" key="8">
    <source>
        <dbReference type="ARBA" id="ARBA00023136"/>
    </source>
</evidence>
<evidence type="ECO:0000256" key="11">
    <source>
        <dbReference type="RuleBase" id="RU004349"/>
    </source>
</evidence>
<dbReference type="GO" id="GO:0065002">
    <property type="term" value="P:intracellular protein transmembrane transport"/>
    <property type="evidence" value="ECO:0007669"/>
    <property type="project" value="UniProtKB-UniRule"/>
</dbReference>
<dbReference type="PANTHER" id="PTHR10906">
    <property type="entry name" value="SECY/SEC61-ALPHA FAMILY MEMBER"/>
    <property type="match status" value="1"/>
</dbReference>
<feature type="transmembrane region" description="Helical" evidence="10">
    <location>
        <begin position="390"/>
        <end position="410"/>
    </location>
</feature>
<dbReference type="AlphaFoldDB" id="A0A2J6WQF2"/>
<organism evidence="12 13">
    <name type="scientific">Calditerrivibrio nitroreducens</name>
    <dbReference type="NCBI Taxonomy" id="477976"/>
    <lineage>
        <taxon>Bacteria</taxon>
        <taxon>Pseudomonadati</taxon>
        <taxon>Deferribacterota</taxon>
        <taxon>Deferribacteres</taxon>
        <taxon>Deferribacterales</taxon>
        <taxon>Calditerrivibrionaceae</taxon>
    </lineage>
</organism>
<dbReference type="GO" id="GO:0043952">
    <property type="term" value="P:protein transport by the Sec complex"/>
    <property type="evidence" value="ECO:0007669"/>
    <property type="project" value="UniProtKB-UniRule"/>
</dbReference>
<comment type="subunit">
    <text evidence="10">Component of the Sec protein translocase complex. Heterotrimer consisting of SecY, SecE and SecG subunits. The heterotrimers can form oligomers, although 1 heterotrimer is thought to be able to translocate proteins. Interacts with the ribosome. Interacts with SecDF, and other proteins may be involved. Interacts with SecA.</text>
</comment>
<accession>A0A2J6WQF2</accession>
<dbReference type="NCBIfam" id="TIGR00967">
    <property type="entry name" value="3a0501s007"/>
    <property type="match status" value="1"/>
</dbReference>
<evidence type="ECO:0000256" key="5">
    <source>
        <dbReference type="ARBA" id="ARBA00022927"/>
    </source>
</evidence>
<feature type="transmembrane region" description="Helical" evidence="10">
    <location>
        <begin position="18"/>
        <end position="36"/>
    </location>
</feature>
<evidence type="ECO:0000313" key="12">
    <source>
        <dbReference type="EMBL" id="PMP72590.1"/>
    </source>
</evidence>
<evidence type="ECO:0000256" key="10">
    <source>
        <dbReference type="HAMAP-Rule" id="MF_01465"/>
    </source>
</evidence>
<feature type="transmembrane region" description="Helical" evidence="10">
    <location>
        <begin position="212"/>
        <end position="234"/>
    </location>
</feature>
<keyword evidence="6 10" id="KW-1133">Transmembrane helix</keyword>
<dbReference type="Proteomes" id="UP000242881">
    <property type="component" value="Unassembled WGS sequence"/>
</dbReference>
<dbReference type="FunFam" id="1.10.3370.10:FF:000001">
    <property type="entry name" value="Preprotein translocase subunit SecY"/>
    <property type="match status" value="1"/>
</dbReference>
<dbReference type="InterPro" id="IPR002208">
    <property type="entry name" value="SecY/SEC61-alpha"/>
</dbReference>
<feature type="transmembrane region" description="Helical" evidence="10">
    <location>
        <begin position="119"/>
        <end position="139"/>
    </location>
</feature>
<dbReference type="PIRSF" id="PIRSF004557">
    <property type="entry name" value="SecY"/>
    <property type="match status" value="1"/>
</dbReference>
<comment type="caution">
    <text evidence="12">The sequence shown here is derived from an EMBL/GenBank/DDBJ whole genome shotgun (WGS) entry which is preliminary data.</text>
</comment>
<dbReference type="GO" id="GO:0005886">
    <property type="term" value="C:plasma membrane"/>
    <property type="evidence" value="ECO:0007669"/>
    <property type="project" value="UniProtKB-SubCell"/>
</dbReference>
<dbReference type="GO" id="GO:0006605">
    <property type="term" value="P:protein targeting"/>
    <property type="evidence" value="ECO:0007669"/>
    <property type="project" value="UniProtKB-UniRule"/>
</dbReference>
<feature type="transmembrane region" description="Helical" evidence="10">
    <location>
        <begin position="308"/>
        <end position="330"/>
    </location>
</feature>
<feature type="transmembrane region" description="Helical" evidence="10">
    <location>
        <begin position="151"/>
        <end position="171"/>
    </location>
</feature>
<feature type="transmembrane region" description="Helical" evidence="10">
    <location>
        <begin position="183"/>
        <end position="200"/>
    </location>
</feature>
<feature type="transmembrane region" description="Helical" evidence="10">
    <location>
        <begin position="366"/>
        <end position="384"/>
    </location>
</feature>
<dbReference type="InterPro" id="IPR023201">
    <property type="entry name" value="SecY_dom_sf"/>
</dbReference>
<protein>
    <recommendedName>
        <fullName evidence="9 10">Protein translocase subunit SecY</fullName>
    </recommendedName>
</protein>
<keyword evidence="3 10" id="KW-0813">Transport</keyword>
<keyword evidence="10" id="KW-1003">Cell membrane</keyword>